<evidence type="ECO:0000256" key="1">
    <source>
        <dbReference type="ARBA" id="ARBA00009437"/>
    </source>
</evidence>
<feature type="domain" description="HTH lysR-type" evidence="5">
    <location>
        <begin position="1"/>
        <end position="58"/>
    </location>
</feature>
<dbReference type="Gene3D" id="1.10.10.10">
    <property type="entry name" value="Winged helix-like DNA-binding domain superfamily/Winged helix DNA-binding domain"/>
    <property type="match status" value="1"/>
</dbReference>
<evidence type="ECO:0000256" key="3">
    <source>
        <dbReference type="ARBA" id="ARBA00023125"/>
    </source>
</evidence>
<evidence type="ECO:0000256" key="2">
    <source>
        <dbReference type="ARBA" id="ARBA00023015"/>
    </source>
</evidence>
<dbReference type="GeneID" id="75163364"/>
<dbReference type="InterPro" id="IPR036390">
    <property type="entry name" value="WH_DNA-bd_sf"/>
</dbReference>
<sequence>MTLKHLRIFAEVCRMESITEAAKNLNMAQPAVSNAIRELEAFYQVKLFERMNRRLYITNAGEYLRGYADSILTQFEESRDILQDIAASTRIRIGSNVSFGANYLPKIISDFQSIHPEIPLFTMIQNSSHIEDCLLHNELDFAIVDNLSSHAGIRQTLIKEESMVALCSPNFSFLPAFSSTFLHSHHTHDKSDSFRQLSPELSIQDFEKIPLLVREPGSGCRDMLDKRFHQYGIQPKISLESVSTQALLEFCLHGQGVLFLPKAQALDYITSGKLLEIHVTDAEFKRYYYFIYHQKKYLTKSMKYFLDFMLKA</sequence>
<dbReference type="InterPro" id="IPR000847">
    <property type="entry name" value="LysR_HTH_N"/>
</dbReference>
<dbReference type="GO" id="GO:0003700">
    <property type="term" value="F:DNA-binding transcription factor activity"/>
    <property type="evidence" value="ECO:0007669"/>
    <property type="project" value="InterPro"/>
</dbReference>
<dbReference type="Proteomes" id="UP000283738">
    <property type="component" value="Unassembled WGS sequence"/>
</dbReference>
<dbReference type="InterPro" id="IPR005119">
    <property type="entry name" value="LysR_subst-bd"/>
</dbReference>
<dbReference type="EMBL" id="QRTF01000001">
    <property type="protein sequence ID" value="RGQ55896.1"/>
    <property type="molecule type" value="Genomic_DNA"/>
</dbReference>
<protein>
    <submittedName>
        <fullName evidence="6">LysR family transcriptional regulator</fullName>
    </submittedName>
</protein>
<proteinExistence type="inferred from homology"/>
<comment type="caution">
    <text evidence="6">The sequence shown here is derived from an EMBL/GenBank/DDBJ whole genome shotgun (WGS) entry which is preliminary data.</text>
</comment>
<accession>A0A412BKP2</accession>
<dbReference type="InterPro" id="IPR036388">
    <property type="entry name" value="WH-like_DNA-bd_sf"/>
</dbReference>
<dbReference type="Gene3D" id="3.40.190.290">
    <property type="match status" value="1"/>
</dbReference>
<dbReference type="PRINTS" id="PR00039">
    <property type="entry name" value="HTHLYSR"/>
</dbReference>
<evidence type="ECO:0000259" key="5">
    <source>
        <dbReference type="PROSITE" id="PS50931"/>
    </source>
</evidence>
<dbReference type="Pfam" id="PF03466">
    <property type="entry name" value="LysR_substrate"/>
    <property type="match status" value="1"/>
</dbReference>
<keyword evidence="2" id="KW-0805">Transcription regulation</keyword>
<keyword evidence="4" id="KW-0804">Transcription</keyword>
<dbReference type="FunFam" id="1.10.10.10:FF:000001">
    <property type="entry name" value="LysR family transcriptional regulator"/>
    <property type="match status" value="1"/>
</dbReference>
<dbReference type="CDD" id="cd05466">
    <property type="entry name" value="PBP2_LTTR_substrate"/>
    <property type="match status" value="1"/>
</dbReference>
<dbReference type="SUPFAM" id="SSF46785">
    <property type="entry name" value="Winged helix' DNA-binding domain"/>
    <property type="match status" value="1"/>
</dbReference>
<evidence type="ECO:0000313" key="7">
    <source>
        <dbReference type="Proteomes" id="UP000283738"/>
    </source>
</evidence>
<comment type="similarity">
    <text evidence="1">Belongs to the LysR transcriptional regulatory family.</text>
</comment>
<dbReference type="PANTHER" id="PTHR30126:SF40">
    <property type="entry name" value="HTH-TYPE TRANSCRIPTIONAL REGULATOR GLTR"/>
    <property type="match status" value="1"/>
</dbReference>
<dbReference type="GO" id="GO:0000976">
    <property type="term" value="F:transcription cis-regulatory region binding"/>
    <property type="evidence" value="ECO:0007669"/>
    <property type="project" value="TreeGrafter"/>
</dbReference>
<dbReference type="Pfam" id="PF00126">
    <property type="entry name" value="HTH_1"/>
    <property type="match status" value="1"/>
</dbReference>
<keyword evidence="3" id="KW-0238">DNA-binding</keyword>
<evidence type="ECO:0000313" key="6">
    <source>
        <dbReference type="EMBL" id="RGQ55896.1"/>
    </source>
</evidence>
<dbReference type="PROSITE" id="PS50931">
    <property type="entry name" value="HTH_LYSR"/>
    <property type="match status" value="1"/>
</dbReference>
<dbReference type="SUPFAM" id="SSF53850">
    <property type="entry name" value="Periplasmic binding protein-like II"/>
    <property type="match status" value="1"/>
</dbReference>
<reference evidence="6 7" key="1">
    <citation type="submission" date="2018-08" db="EMBL/GenBank/DDBJ databases">
        <title>A genome reference for cultivated species of the human gut microbiota.</title>
        <authorList>
            <person name="Zou Y."/>
            <person name="Xue W."/>
            <person name="Luo G."/>
        </authorList>
    </citation>
    <scope>NUCLEOTIDE SEQUENCE [LARGE SCALE GENOMIC DNA]</scope>
    <source>
        <strain evidence="6 7">AF28-15</strain>
    </source>
</reference>
<dbReference type="RefSeq" id="WP_007887157.1">
    <property type="nucleotide sequence ID" value="NZ_CAKZTK010000005.1"/>
</dbReference>
<organism evidence="6 7">
    <name type="scientific">Roseburia inulinivorans</name>
    <dbReference type="NCBI Taxonomy" id="360807"/>
    <lineage>
        <taxon>Bacteria</taxon>
        <taxon>Bacillati</taxon>
        <taxon>Bacillota</taxon>
        <taxon>Clostridia</taxon>
        <taxon>Lachnospirales</taxon>
        <taxon>Lachnospiraceae</taxon>
        <taxon>Roseburia</taxon>
    </lineage>
</organism>
<evidence type="ECO:0000256" key="4">
    <source>
        <dbReference type="ARBA" id="ARBA00023163"/>
    </source>
</evidence>
<name>A0A412BKP2_9FIRM</name>
<dbReference type="PANTHER" id="PTHR30126">
    <property type="entry name" value="HTH-TYPE TRANSCRIPTIONAL REGULATOR"/>
    <property type="match status" value="1"/>
</dbReference>
<gene>
    <name evidence="6" type="ORF">DWY96_00860</name>
</gene>
<dbReference type="AlphaFoldDB" id="A0A412BKP2"/>